<dbReference type="SUPFAM" id="SSF52518">
    <property type="entry name" value="Thiamin diphosphate-binding fold (THDP-binding)"/>
    <property type="match status" value="1"/>
</dbReference>
<dbReference type="AlphaFoldDB" id="K1SJ14"/>
<gene>
    <name evidence="1" type="ORF">OBE_15769</name>
</gene>
<dbReference type="EMBL" id="AJWZ01010838">
    <property type="protein sequence ID" value="EKC47321.1"/>
    <property type="molecule type" value="Genomic_DNA"/>
</dbReference>
<accession>K1SJ14</accession>
<protein>
    <submittedName>
        <fullName evidence="1">Acetolactate synthase, large subunit</fullName>
    </submittedName>
</protein>
<reference evidence="1" key="1">
    <citation type="journal article" date="2013" name="Environ. Microbiol.">
        <title>Microbiota from the distal guts of lean and obese adolescents exhibit partial functional redundancy besides clear differences in community structure.</title>
        <authorList>
            <person name="Ferrer M."/>
            <person name="Ruiz A."/>
            <person name="Lanza F."/>
            <person name="Haange S.B."/>
            <person name="Oberbach A."/>
            <person name="Till H."/>
            <person name="Bargiela R."/>
            <person name="Campoy C."/>
            <person name="Segura M.T."/>
            <person name="Richter M."/>
            <person name="von Bergen M."/>
            <person name="Seifert J."/>
            <person name="Suarez A."/>
        </authorList>
    </citation>
    <scope>NUCLEOTIDE SEQUENCE</scope>
</reference>
<dbReference type="InterPro" id="IPR029061">
    <property type="entry name" value="THDP-binding"/>
</dbReference>
<dbReference type="Gene3D" id="3.40.50.970">
    <property type="match status" value="1"/>
</dbReference>
<organism evidence="1">
    <name type="scientific">human gut metagenome</name>
    <dbReference type="NCBI Taxonomy" id="408170"/>
    <lineage>
        <taxon>unclassified sequences</taxon>
        <taxon>metagenomes</taxon>
        <taxon>organismal metagenomes</taxon>
    </lineage>
</organism>
<feature type="non-terminal residue" evidence="1">
    <location>
        <position position="1"/>
    </location>
</feature>
<sequence>KCEEILREALEVSKTAPVLIEARIDKDINVLPMVPAGKSITEPILEIEIDD</sequence>
<comment type="caution">
    <text evidence="1">The sequence shown here is derived from an EMBL/GenBank/DDBJ whole genome shotgun (WGS) entry which is preliminary data.</text>
</comment>
<proteinExistence type="predicted"/>
<evidence type="ECO:0000313" key="1">
    <source>
        <dbReference type="EMBL" id="EKC47321.1"/>
    </source>
</evidence>
<name>K1SJ14_9ZZZZ</name>